<evidence type="ECO:0000256" key="1">
    <source>
        <dbReference type="SAM" id="MobiDB-lite"/>
    </source>
</evidence>
<sequence length="77" mass="9038">MKRQGTHGDFRPASSRIRSCRSSDCNHHHLSKSICKAHMYVHMIRSNSLLNGNRFRRYCQYHLPLSNQNLNVKQRAS</sequence>
<dbReference type="EMBL" id="JADYXP020000008">
    <property type="protein sequence ID" value="KAL0119299.1"/>
    <property type="molecule type" value="Genomic_DNA"/>
</dbReference>
<evidence type="ECO:0000313" key="2">
    <source>
        <dbReference type="EMBL" id="KAL0119299.1"/>
    </source>
</evidence>
<feature type="compositionally biased region" description="Basic and acidic residues" evidence="1">
    <location>
        <begin position="1"/>
        <end position="10"/>
    </location>
</feature>
<proteinExistence type="predicted"/>
<protein>
    <recommendedName>
        <fullName evidence="4">C2H2-type domain-containing protein</fullName>
    </recommendedName>
</protein>
<name>A0AAW2FW12_9HYME</name>
<evidence type="ECO:0000313" key="3">
    <source>
        <dbReference type="Proteomes" id="UP001430953"/>
    </source>
</evidence>
<dbReference type="Proteomes" id="UP001430953">
    <property type="component" value="Unassembled WGS sequence"/>
</dbReference>
<evidence type="ECO:0008006" key="4">
    <source>
        <dbReference type="Google" id="ProtNLM"/>
    </source>
</evidence>
<reference evidence="2 3" key="1">
    <citation type="submission" date="2023-03" db="EMBL/GenBank/DDBJ databases">
        <title>High recombination rates correlate with genetic variation in Cardiocondyla obscurior ants.</title>
        <authorList>
            <person name="Errbii M."/>
        </authorList>
    </citation>
    <scope>NUCLEOTIDE SEQUENCE [LARGE SCALE GENOMIC DNA]</scope>
    <source>
        <strain evidence="2">Alpha-2009</strain>
        <tissue evidence="2">Whole body</tissue>
    </source>
</reference>
<organism evidence="2 3">
    <name type="scientific">Cardiocondyla obscurior</name>
    <dbReference type="NCBI Taxonomy" id="286306"/>
    <lineage>
        <taxon>Eukaryota</taxon>
        <taxon>Metazoa</taxon>
        <taxon>Ecdysozoa</taxon>
        <taxon>Arthropoda</taxon>
        <taxon>Hexapoda</taxon>
        <taxon>Insecta</taxon>
        <taxon>Pterygota</taxon>
        <taxon>Neoptera</taxon>
        <taxon>Endopterygota</taxon>
        <taxon>Hymenoptera</taxon>
        <taxon>Apocrita</taxon>
        <taxon>Aculeata</taxon>
        <taxon>Formicoidea</taxon>
        <taxon>Formicidae</taxon>
        <taxon>Myrmicinae</taxon>
        <taxon>Cardiocondyla</taxon>
    </lineage>
</organism>
<feature type="compositionally biased region" description="Low complexity" evidence="1">
    <location>
        <begin position="14"/>
        <end position="23"/>
    </location>
</feature>
<accession>A0AAW2FW12</accession>
<gene>
    <name evidence="2" type="ORF">PUN28_009700</name>
</gene>
<dbReference type="AlphaFoldDB" id="A0AAW2FW12"/>
<keyword evidence="3" id="KW-1185">Reference proteome</keyword>
<feature type="region of interest" description="Disordered" evidence="1">
    <location>
        <begin position="1"/>
        <end position="23"/>
    </location>
</feature>
<comment type="caution">
    <text evidence="2">The sequence shown here is derived from an EMBL/GenBank/DDBJ whole genome shotgun (WGS) entry which is preliminary data.</text>
</comment>